<dbReference type="Gene3D" id="6.20.200.20">
    <property type="match status" value="1"/>
</dbReference>
<reference evidence="2" key="1">
    <citation type="submission" date="2022-11" db="EMBL/GenBank/DDBJ databases">
        <title>Centuries of genome instability and evolution in soft-shell clam transmissible cancer (bioRxiv).</title>
        <authorList>
            <person name="Hart S.F.M."/>
            <person name="Yonemitsu M.A."/>
            <person name="Giersch R.M."/>
            <person name="Beal B.F."/>
            <person name="Arriagada G."/>
            <person name="Davis B.W."/>
            <person name="Ostrander E.A."/>
            <person name="Goff S.P."/>
            <person name="Metzger M.J."/>
        </authorList>
    </citation>
    <scope>NUCLEOTIDE SEQUENCE</scope>
    <source>
        <strain evidence="2">MELC-2E11</strain>
        <tissue evidence="2">Siphon/mantle</tissue>
    </source>
</reference>
<feature type="chain" id="PRO_5046094103" evidence="1">
    <location>
        <begin position="22"/>
        <end position="233"/>
    </location>
</feature>
<keyword evidence="3" id="KW-1185">Reference proteome</keyword>
<feature type="signal peptide" evidence="1">
    <location>
        <begin position="1"/>
        <end position="21"/>
    </location>
</feature>
<name>A0ABY7FW45_MYAAR</name>
<evidence type="ECO:0000313" key="2">
    <source>
        <dbReference type="EMBL" id="WAR26392.1"/>
    </source>
</evidence>
<evidence type="ECO:0000313" key="3">
    <source>
        <dbReference type="Proteomes" id="UP001164746"/>
    </source>
</evidence>
<gene>
    <name evidence="2" type="ORF">MAR_012096</name>
</gene>
<organism evidence="2 3">
    <name type="scientific">Mya arenaria</name>
    <name type="common">Soft-shell clam</name>
    <dbReference type="NCBI Taxonomy" id="6604"/>
    <lineage>
        <taxon>Eukaryota</taxon>
        <taxon>Metazoa</taxon>
        <taxon>Spiralia</taxon>
        <taxon>Lophotrochozoa</taxon>
        <taxon>Mollusca</taxon>
        <taxon>Bivalvia</taxon>
        <taxon>Autobranchia</taxon>
        <taxon>Heteroconchia</taxon>
        <taxon>Euheterodonta</taxon>
        <taxon>Imparidentia</taxon>
        <taxon>Neoheterodontei</taxon>
        <taxon>Myida</taxon>
        <taxon>Myoidea</taxon>
        <taxon>Myidae</taxon>
        <taxon>Mya</taxon>
    </lineage>
</organism>
<accession>A0ABY7FW45</accession>
<sequence>MRFVIVLTLYLVEVICPTTRSATVPPITTPRITTVPGGCFYEGKIYHDGQDIRGSVCGGLRCDKGNILNWDDACVFFTPPCLGQQMRIPGQCCPVCLTSTAPPTTTRPTTTPMVPPGGCVIGNKSYANGEYISRAEDNCFGTICHEGHQLAWDHACFFSTPPCSGVQEKLRDKCCPVCHNVTTTPPSLTSTKQIISTTFTTTTTTSSSSTTTRKTKTRTSLWKIFLKLFNRKL</sequence>
<dbReference type="SUPFAM" id="SSF57603">
    <property type="entry name" value="FnI-like domain"/>
    <property type="match status" value="2"/>
</dbReference>
<proteinExistence type="predicted"/>
<evidence type="ECO:0000256" key="1">
    <source>
        <dbReference type="SAM" id="SignalP"/>
    </source>
</evidence>
<dbReference type="EMBL" id="CP111025">
    <property type="protein sequence ID" value="WAR26392.1"/>
    <property type="molecule type" value="Genomic_DNA"/>
</dbReference>
<keyword evidence="1" id="KW-0732">Signal</keyword>
<protein>
    <submittedName>
        <fullName evidence="2">Uncharacterized protein</fullName>
    </submittedName>
</protein>
<dbReference type="Proteomes" id="UP001164746">
    <property type="component" value="Chromosome 14"/>
</dbReference>